<feature type="domain" description="N-acetyltransferase" evidence="1">
    <location>
        <begin position="8"/>
        <end position="149"/>
    </location>
</feature>
<dbReference type="PROSITE" id="PS51186">
    <property type="entry name" value="GNAT"/>
    <property type="match status" value="1"/>
</dbReference>
<name>A0ABW3CZ00_9FLAO</name>
<protein>
    <submittedName>
        <fullName evidence="2">GNAT family N-acetyltransferase</fullName>
        <ecNumber evidence="2">2.3.1.-</ecNumber>
    </submittedName>
</protein>
<dbReference type="Proteomes" id="UP001596978">
    <property type="component" value="Unassembled WGS sequence"/>
</dbReference>
<dbReference type="InterPro" id="IPR000182">
    <property type="entry name" value="GNAT_dom"/>
</dbReference>
<proteinExistence type="predicted"/>
<dbReference type="EMBL" id="JBHTJH010000017">
    <property type="protein sequence ID" value="MFD0863015.1"/>
    <property type="molecule type" value="Genomic_DNA"/>
</dbReference>
<organism evidence="2 3">
    <name type="scientific">Sungkyunkwania multivorans</name>
    <dbReference type="NCBI Taxonomy" id="1173618"/>
    <lineage>
        <taxon>Bacteria</taxon>
        <taxon>Pseudomonadati</taxon>
        <taxon>Bacteroidota</taxon>
        <taxon>Flavobacteriia</taxon>
        <taxon>Flavobacteriales</taxon>
        <taxon>Flavobacteriaceae</taxon>
        <taxon>Sungkyunkwania</taxon>
    </lineage>
</organism>
<dbReference type="EC" id="2.3.1.-" evidence="2"/>
<dbReference type="SUPFAM" id="SSF55729">
    <property type="entry name" value="Acyl-CoA N-acyltransferases (Nat)"/>
    <property type="match status" value="1"/>
</dbReference>
<dbReference type="Gene3D" id="3.40.630.30">
    <property type="match status" value="1"/>
</dbReference>
<dbReference type="Pfam" id="PF00583">
    <property type="entry name" value="Acetyltransf_1"/>
    <property type="match status" value="1"/>
</dbReference>
<reference evidence="3" key="1">
    <citation type="journal article" date="2019" name="Int. J. Syst. Evol. Microbiol.">
        <title>The Global Catalogue of Microorganisms (GCM) 10K type strain sequencing project: providing services to taxonomists for standard genome sequencing and annotation.</title>
        <authorList>
            <consortium name="The Broad Institute Genomics Platform"/>
            <consortium name="The Broad Institute Genome Sequencing Center for Infectious Disease"/>
            <person name="Wu L."/>
            <person name="Ma J."/>
        </authorList>
    </citation>
    <scope>NUCLEOTIDE SEQUENCE [LARGE SCALE GENOMIC DNA]</scope>
    <source>
        <strain evidence="3">CCUG 62952</strain>
    </source>
</reference>
<dbReference type="GO" id="GO:0016746">
    <property type="term" value="F:acyltransferase activity"/>
    <property type="evidence" value="ECO:0007669"/>
    <property type="project" value="UniProtKB-KW"/>
</dbReference>
<evidence type="ECO:0000313" key="2">
    <source>
        <dbReference type="EMBL" id="MFD0863015.1"/>
    </source>
</evidence>
<evidence type="ECO:0000313" key="3">
    <source>
        <dbReference type="Proteomes" id="UP001596978"/>
    </source>
</evidence>
<dbReference type="InterPro" id="IPR016181">
    <property type="entry name" value="Acyl_CoA_acyltransferase"/>
</dbReference>
<comment type="caution">
    <text evidence="2">The sequence shown here is derived from an EMBL/GenBank/DDBJ whole genome shotgun (WGS) entry which is preliminary data.</text>
</comment>
<evidence type="ECO:0000259" key="1">
    <source>
        <dbReference type="PROSITE" id="PS51186"/>
    </source>
</evidence>
<accession>A0ABW3CZ00</accession>
<keyword evidence="2" id="KW-0808">Transferase</keyword>
<dbReference type="RefSeq" id="WP_386408680.1">
    <property type="nucleotide sequence ID" value="NZ_JBHTJH010000017.1"/>
</dbReference>
<keyword evidence="2" id="KW-0012">Acyltransferase</keyword>
<dbReference type="CDD" id="cd04301">
    <property type="entry name" value="NAT_SF"/>
    <property type="match status" value="1"/>
</dbReference>
<keyword evidence="3" id="KW-1185">Reference proteome</keyword>
<gene>
    <name evidence="2" type="ORF">ACFQ1M_12440</name>
</gene>
<sequence length="149" mass="17697">MEKYDYQIHLDFPKDRCLAEILPLYSHIFDVSDDKRFIERLRDKSRLLSVLAYHKDQLIGFKIGYELDRTTFYSWVGGIEKNFRRKGIARKLAIIQHEAIKDLGYTRVRTKSKNEFKPMMIFNLKNGFDIIGTEIGRKGETKIIFEKML</sequence>